<comment type="caution">
    <text evidence="2">The sequence shown here is derived from an EMBL/GenBank/DDBJ whole genome shotgun (WGS) entry which is preliminary data.</text>
</comment>
<sequence length="108" mass="12037">MEKDGVREGIRPLKMEEKANVSMESADVSLVGLHRPTLVIPPPPPHPLQSHDSHLPPHPYKVIFKACVTTVTMDTVEGNLLPTRRRGDYGPLKKNLWQKVPEKDSSPA</sequence>
<dbReference type="AlphaFoldDB" id="A0AAN8WHB0"/>
<protein>
    <submittedName>
        <fullName evidence="2">Uncharacterized protein</fullName>
    </submittedName>
</protein>
<evidence type="ECO:0000256" key="1">
    <source>
        <dbReference type="SAM" id="MobiDB-lite"/>
    </source>
</evidence>
<accession>A0AAN8WHB0</accession>
<name>A0AAN8WHB0_HALRR</name>
<reference evidence="2 3" key="1">
    <citation type="submission" date="2023-11" db="EMBL/GenBank/DDBJ databases">
        <title>Halocaridina rubra genome assembly.</title>
        <authorList>
            <person name="Smith C."/>
        </authorList>
    </citation>
    <scope>NUCLEOTIDE SEQUENCE [LARGE SCALE GENOMIC DNA]</scope>
    <source>
        <strain evidence="2">EP-1</strain>
        <tissue evidence="2">Whole</tissue>
    </source>
</reference>
<dbReference type="EMBL" id="JAXCGZ010019533">
    <property type="protein sequence ID" value="KAK7066016.1"/>
    <property type="molecule type" value="Genomic_DNA"/>
</dbReference>
<evidence type="ECO:0000313" key="2">
    <source>
        <dbReference type="EMBL" id="KAK7066016.1"/>
    </source>
</evidence>
<dbReference type="Proteomes" id="UP001381693">
    <property type="component" value="Unassembled WGS sequence"/>
</dbReference>
<proteinExistence type="predicted"/>
<organism evidence="2 3">
    <name type="scientific">Halocaridina rubra</name>
    <name type="common">Hawaiian red shrimp</name>
    <dbReference type="NCBI Taxonomy" id="373956"/>
    <lineage>
        <taxon>Eukaryota</taxon>
        <taxon>Metazoa</taxon>
        <taxon>Ecdysozoa</taxon>
        <taxon>Arthropoda</taxon>
        <taxon>Crustacea</taxon>
        <taxon>Multicrustacea</taxon>
        <taxon>Malacostraca</taxon>
        <taxon>Eumalacostraca</taxon>
        <taxon>Eucarida</taxon>
        <taxon>Decapoda</taxon>
        <taxon>Pleocyemata</taxon>
        <taxon>Caridea</taxon>
        <taxon>Atyoidea</taxon>
        <taxon>Atyidae</taxon>
        <taxon>Halocaridina</taxon>
    </lineage>
</organism>
<evidence type="ECO:0000313" key="3">
    <source>
        <dbReference type="Proteomes" id="UP001381693"/>
    </source>
</evidence>
<keyword evidence="3" id="KW-1185">Reference proteome</keyword>
<feature type="region of interest" description="Disordered" evidence="1">
    <location>
        <begin position="82"/>
        <end position="108"/>
    </location>
</feature>
<gene>
    <name evidence="2" type="ORF">SK128_015709</name>
</gene>